<feature type="domain" description="AAA+ ATPase" evidence="5">
    <location>
        <begin position="34"/>
        <end position="160"/>
    </location>
</feature>
<dbReference type="GO" id="GO:0005524">
    <property type="term" value="F:ATP binding"/>
    <property type="evidence" value="ECO:0007669"/>
    <property type="project" value="UniProtKB-KW"/>
</dbReference>
<evidence type="ECO:0000256" key="3">
    <source>
        <dbReference type="ARBA" id="ARBA00022741"/>
    </source>
</evidence>
<dbReference type="PANTHER" id="PTHR11669:SF5">
    <property type="entry name" value="REPLICATION FACTOR C SUBUNIT 2"/>
    <property type="match status" value="1"/>
</dbReference>
<evidence type="ECO:0000256" key="2">
    <source>
        <dbReference type="ARBA" id="ARBA00022705"/>
    </source>
</evidence>
<dbReference type="Gene3D" id="3.40.50.300">
    <property type="entry name" value="P-loop containing nucleotide triphosphate hydrolases"/>
    <property type="match status" value="1"/>
</dbReference>
<dbReference type="Proteomes" id="UP000018208">
    <property type="component" value="Unassembled WGS sequence"/>
</dbReference>
<dbReference type="Gene3D" id="1.10.8.60">
    <property type="match status" value="1"/>
</dbReference>
<evidence type="ECO:0000256" key="1">
    <source>
        <dbReference type="ARBA" id="ARBA00005378"/>
    </source>
</evidence>
<dbReference type="EMBL" id="AUWU02000001">
    <property type="protein sequence ID" value="KAH0577574.1"/>
    <property type="molecule type" value="Genomic_DNA"/>
</dbReference>
<dbReference type="InterPro" id="IPR003593">
    <property type="entry name" value="AAA+_ATPase"/>
</dbReference>
<sequence length="316" mass="34917">MLPFIEKHRPQTLEDVVGNEPIVDRLKYFSVNGGLPNILMASPPGQGKTTIAHCLGRAMLKNQFKEAFLELNASDQRNVSDVRDRVRGFAERQVTLPAAFQKLVFLDECDAMTAQAQLALRRIIEDFSHTTRFILACNDISKISESLQSRTCVLMLSPVTPLEIKLRILRISEIENIKIETAAAEEIAKLADGDVRNAVNQLQSAAVLMDNDIKFVDLAQVLDVLTEDQGVEIINLCQSDVNTAIKQCKEMSIDGFTGDEICQMLTRGVLSPKLSVSDLLRSRIMKLVAQAVARVSAGINGFVQIARCCAEISMVK</sequence>
<evidence type="ECO:0000313" key="7">
    <source>
        <dbReference type="EMBL" id="KAH0577574.1"/>
    </source>
</evidence>
<dbReference type="EMBL" id="KI546135">
    <property type="protein sequence ID" value="EST43601.1"/>
    <property type="molecule type" value="Genomic_DNA"/>
</dbReference>
<dbReference type="GO" id="GO:0003689">
    <property type="term" value="F:DNA clamp loader activity"/>
    <property type="evidence" value="ECO:0007669"/>
    <property type="project" value="TreeGrafter"/>
</dbReference>
<evidence type="ECO:0000256" key="4">
    <source>
        <dbReference type="ARBA" id="ARBA00022840"/>
    </source>
</evidence>
<dbReference type="InterPro" id="IPR027417">
    <property type="entry name" value="P-loop_NTPase"/>
</dbReference>
<dbReference type="InterPro" id="IPR050238">
    <property type="entry name" value="DNA_Rep/Repair_Clamp_Loader"/>
</dbReference>
<keyword evidence="2" id="KW-0235">DNA replication</keyword>
<dbReference type="AlphaFoldDB" id="V6LIQ3"/>
<dbReference type="GO" id="GO:0006261">
    <property type="term" value="P:DNA-templated DNA replication"/>
    <property type="evidence" value="ECO:0007669"/>
    <property type="project" value="TreeGrafter"/>
</dbReference>
<keyword evidence="4" id="KW-0067">ATP-binding</keyword>
<organism evidence="6">
    <name type="scientific">Spironucleus salmonicida</name>
    <dbReference type="NCBI Taxonomy" id="348837"/>
    <lineage>
        <taxon>Eukaryota</taxon>
        <taxon>Metamonada</taxon>
        <taxon>Diplomonadida</taxon>
        <taxon>Hexamitidae</taxon>
        <taxon>Hexamitinae</taxon>
        <taxon>Spironucleus</taxon>
    </lineage>
</organism>
<dbReference type="OrthoDB" id="4199794at2759"/>
<evidence type="ECO:0000259" key="5">
    <source>
        <dbReference type="SMART" id="SM00382"/>
    </source>
</evidence>
<protein>
    <submittedName>
        <fullName evidence="6">Replication factor C</fullName>
    </submittedName>
</protein>
<evidence type="ECO:0000313" key="6">
    <source>
        <dbReference type="EMBL" id="EST43601.1"/>
    </source>
</evidence>
<keyword evidence="3" id="KW-0547">Nucleotide-binding</keyword>
<keyword evidence="8" id="KW-1185">Reference proteome</keyword>
<reference evidence="6 7" key="1">
    <citation type="journal article" date="2014" name="PLoS Genet.">
        <title>The Genome of Spironucleus salmonicida Highlights a Fish Pathogen Adapted to Fluctuating Environments.</title>
        <authorList>
            <person name="Xu F."/>
            <person name="Jerlstrom-Hultqvist J."/>
            <person name="Einarsson E."/>
            <person name="Astvaldsson A."/>
            <person name="Svard S.G."/>
            <person name="Andersson J.O."/>
        </authorList>
    </citation>
    <scope>NUCLEOTIDE SEQUENCE</scope>
    <source>
        <strain evidence="7">ATCC 50377</strain>
    </source>
</reference>
<dbReference type="SMART" id="SM00382">
    <property type="entry name" value="AAA"/>
    <property type="match status" value="1"/>
</dbReference>
<dbReference type="GO" id="GO:0006281">
    <property type="term" value="P:DNA repair"/>
    <property type="evidence" value="ECO:0007669"/>
    <property type="project" value="TreeGrafter"/>
</dbReference>
<dbReference type="GO" id="GO:0016887">
    <property type="term" value="F:ATP hydrolysis activity"/>
    <property type="evidence" value="ECO:0007669"/>
    <property type="project" value="InterPro"/>
</dbReference>
<dbReference type="InterPro" id="IPR047854">
    <property type="entry name" value="RFC_lid"/>
</dbReference>
<dbReference type="Pfam" id="PF08542">
    <property type="entry name" value="Rep_fac_C"/>
    <property type="match status" value="1"/>
</dbReference>
<dbReference type="InterPro" id="IPR008921">
    <property type="entry name" value="DNA_pol3_clamp-load_cplx_C"/>
</dbReference>
<gene>
    <name evidence="6" type="ORF">SS50377_16643</name>
    <name evidence="7" type="ORF">SS50377_20928</name>
</gene>
<evidence type="ECO:0000313" key="8">
    <source>
        <dbReference type="Proteomes" id="UP000018208"/>
    </source>
</evidence>
<dbReference type="PANTHER" id="PTHR11669">
    <property type="entry name" value="REPLICATION FACTOR C / DNA POLYMERASE III GAMMA-TAU SUBUNIT"/>
    <property type="match status" value="1"/>
</dbReference>
<dbReference type="Gene3D" id="1.20.272.10">
    <property type="match status" value="1"/>
</dbReference>
<dbReference type="VEuPathDB" id="GiardiaDB:SS50377_20928"/>
<dbReference type="CDD" id="cd00009">
    <property type="entry name" value="AAA"/>
    <property type="match status" value="1"/>
</dbReference>
<name>V6LIQ3_9EUKA</name>
<dbReference type="InterPro" id="IPR013748">
    <property type="entry name" value="Rep_factorC_C"/>
</dbReference>
<accession>V6LIQ3</accession>
<dbReference type="CDD" id="cd18140">
    <property type="entry name" value="HLD_clamp_RFC"/>
    <property type="match status" value="1"/>
</dbReference>
<reference evidence="7" key="2">
    <citation type="submission" date="2020-12" db="EMBL/GenBank/DDBJ databases">
        <title>New Spironucleus salmonicida genome in near-complete chromosomes.</title>
        <authorList>
            <person name="Xu F."/>
            <person name="Kurt Z."/>
            <person name="Jimenez-Gonzalez A."/>
            <person name="Astvaldsson A."/>
            <person name="Andersson J.O."/>
            <person name="Svard S.G."/>
        </authorList>
    </citation>
    <scope>NUCLEOTIDE SEQUENCE</scope>
    <source>
        <strain evidence="7">ATCC 50377</strain>
    </source>
</reference>
<dbReference type="Pfam" id="PF00004">
    <property type="entry name" value="AAA"/>
    <property type="match status" value="1"/>
</dbReference>
<dbReference type="GO" id="GO:0003677">
    <property type="term" value="F:DNA binding"/>
    <property type="evidence" value="ECO:0007669"/>
    <property type="project" value="InterPro"/>
</dbReference>
<proteinExistence type="inferred from homology"/>
<dbReference type="SUPFAM" id="SSF52540">
    <property type="entry name" value="P-loop containing nucleoside triphosphate hydrolases"/>
    <property type="match status" value="1"/>
</dbReference>
<dbReference type="GO" id="GO:0005634">
    <property type="term" value="C:nucleus"/>
    <property type="evidence" value="ECO:0007669"/>
    <property type="project" value="TreeGrafter"/>
</dbReference>
<dbReference type="GO" id="GO:0005663">
    <property type="term" value="C:DNA replication factor C complex"/>
    <property type="evidence" value="ECO:0007669"/>
    <property type="project" value="TreeGrafter"/>
</dbReference>
<dbReference type="SUPFAM" id="SSF48019">
    <property type="entry name" value="post-AAA+ oligomerization domain-like"/>
    <property type="match status" value="1"/>
</dbReference>
<dbReference type="InterPro" id="IPR003959">
    <property type="entry name" value="ATPase_AAA_core"/>
</dbReference>
<comment type="similarity">
    <text evidence="1">Belongs to the activator 1 small subunits family.</text>
</comment>